<dbReference type="Proteomes" id="UP000229631">
    <property type="component" value="Unassembled WGS sequence"/>
</dbReference>
<dbReference type="GO" id="GO:0005975">
    <property type="term" value="P:carbohydrate metabolic process"/>
    <property type="evidence" value="ECO:0007669"/>
    <property type="project" value="InterPro"/>
</dbReference>
<dbReference type="Gene3D" id="3.40.1400.10">
    <property type="entry name" value="Sugar-phosphate isomerase, RpiB/LacA/LacB"/>
    <property type="match status" value="1"/>
</dbReference>
<protein>
    <submittedName>
        <fullName evidence="2">Ribose-5-phosphate isomerase</fullName>
        <ecNumber evidence="2">5.3.1.6</ecNumber>
    </submittedName>
</protein>
<evidence type="ECO:0000256" key="1">
    <source>
        <dbReference type="ARBA" id="ARBA00008754"/>
    </source>
</evidence>
<name>A0A2M7BCF1_9BACT</name>
<evidence type="ECO:0000313" key="2">
    <source>
        <dbReference type="EMBL" id="PIV00783.1"/>
    </source>
</evidence>
<comment type="caution">
    <text evidence="2">The sequence shown here is derived from an EMBL/GenBank/DDBJ whole genome shotgun (WGS) entry which is preliminary data.</text>
</comment>
<dbReference type="EC" id="5.3.1.6" evidence="2"/>
<dbReference type="EMBL" id="PEVC01000042">
    <property type="protein sequence ID" value="PIV00783.1"/>
    <property type="molecule type" value="Genomic_DNA"/>
</dbReference>
<reference evidence="3" key="1">
    <citation type="submission" date="2017-09" db="EMBL/GenBank/DDBJ databases">
        <title>Depth-based differentiation of microbial function through sediment-hosted aquifers and enrichment of novel symbionts in the deep terrestrial subsurface.</title>
        <authorList>
            <person name="Probst A.J."/>
            <person name="Ladd B."/>
            <person name="Jarett J.K."/>
            <person name="Geller-Mcgrath D.E."/>
            <person name="Sieber C.M.K."/>
            <person name="Emerson J.B."/>
            <person name="Anantharaman K."/>
            <person name="Thomas B.C."/>
            <person name="Malmstrom R."/>
            <person name="Stieglmeier M."/>
            <person name="Klingl A."/>
            <person name="Woyke T."/>
            <person name="Ryan C.M."/>
            <person name="Banfield J.F."/>
        </authorList>
    </citation>
    <scope>NUCLEOTIDE SEQUENCE [LARGE SCALE GENOMIC DNA]</scope>
</reference>
<keyword evidence="2" id="KW-0413">Isomerase</keyword>
<sequence>MIYLGADHRGFELKEKIKVWLKEWNFPFEDLGNDRLDTEDDYPDFAVKVAKKIKNKEDFGILVCGSGVGMDITANRFPGVFCGLGFTQQQIRLAKRDDNINCLSLPADYISEEEAKGIINIFLETQFCGGEKYLRRIKKIK</sequence>
<dbReference type="InterPro" id="IPR036569">
    <property type="entry name" value="RpiB_LacA_LacB_sf"/>
</dbReference>
<dbReference type="InterPro" id="IPR003500">
    <property type="entry name" value="RpiB_LacA_LacB"/>
</dbReference>
<dbReference type="GO" id="GO:0004751">
    <property type="term" value="F:ribose-5-phosphate isomerase activity"/>
    <property type="evidence" value="ECO:0007669"/>
    <property type="project" value="UniProtKB-EC"/>
</dbReference>
<dbReference type="AlphaFoldDB" id="A0A2M7BCF1"/>
<evidence type="ECO:0000313" key="3">
    <source>
        <dbReference type="Proteomes" id="UP000229631"/>
    </source>
</evidence>
<gene>
    <name evidence="2" type="ORF">COS54_02340</name>
</gene>
<dbReference type="NCBIfam" id="TIGR00689">
    <property type="entry name" value="rpiB_lacA_lacB"/>
    <property type="match status" value="1"/>
</dbReference>
<proteinExistence type="inferred from homology"/>
<dbReference type="PANTHER" id="PTHR30345">
    <property type="entry name" value="RIBOSE-5-PHOSPHATE ISOMERASE B"/>
    <property type="match status" value="1"/>
</dbReference>
<accession>A0A2M7BCF1</accession>
<dbReference type="SUPFAM" id="SSF89623">
    <property type="entry name" value="Ribose/Galactose isomerase RpiB/AlsB"/>
    <property type="match status" value="1"/>
</dbReference>
<comment type="similarity">
    <text evidence="1">Belongs to the LacAB/RpiB family.</text>
</comment>
<dbReference type="Pfam" id="PF02502">
    <property type="entry name" value="LacAB_rpiB"/>
    <property type="match status" value="1"/>
</dbReference>
<dbReference type="PANTHER" id="PTHR30345:SF0">
    <property type="entry name" value="DNA DAMAGE-REPAIR_TOLERATION PROTEIN DRT102"/>
    <property type="match status" value="1"/>
</dbReference>
<dbReference type="PIRSF" id="PIRSF005384">
    <property type="entry name" value="RpiB_LacA_B"/>
    <property type="match status" value="1"/>
</dbReference>
<organism evidence="2 3">
    <name type="scientific">Candidatus Shapirobacteria bacterium CG03_land_8_20_14_0_80_39_12</name>
    <dbReference type="NCBI Taxonomy" id="1974879"/>
    <lineage>
        <taxon>Bacteria</taxon>
        <taxon>Candidatus Shapironibacteriota</taxon>
    </lineage>
</organism>